<evidence type="ECO:0000313" key="3">
    <source>
        <dbReference type="EMBL" id="KAA1131580.1"/>
    </source>
</evidence>
<feature type="transmembrane region" description="Helical" evidence="2">
    <location>
        <begin position="220"/>
        <end position="241"/>
    </location>
</feature>
<name>A0A5B0S0K9_PUCGR</name>
<feature type="transmembrane region" description="Helical" evidence="2">
    <location>
        <begin position="93"/>
        <end position="111"/>
    </location>
</feature>
<sequence length="356" mass="39747">METFNLGPQATSVQVIASVNAACYFVPMMQFISGIVFLQYGKFFSRQAARKSQLSLRLGTVAIILHLGQVVVDLWQCLFHSFQYYTSGRPYTYFLYEALQIGFAVGIIFVVQYHFLRLAYATAAFSKKWTIPLRLFCIGACVGGLGTSIGYIRHFLHSGFSSATPLVIRGQLLFFNVVWLGCNGFMDGAITFAMVKALYHGRASIKQKSLRTTLTRLMNIIINTFSLTYLAAMLSLIATILPHMIPNFSFKAEMICQTAGFILNGLLPRIYLISFFCSFQEASFFAPQQYDSCVASMGNISSSRSFQADSFGPTFARPSGDKRASRRPQTRARVQVTHQVQVAVEENIEEKAILIS</sequence>
<feature type="transmembrane region" description="Helical" evidence="2">
    <location>
        <begin position="172"/>
        <end position="199"/>
    </location>
</feature>
<dbReference type="Proteomes" id="UP000325313">
    <property type="component" value="Unassembled WGS sequence"/>
</dbReference>
<dbReference type="AlphaFoldDB" id="A0A5B0S0K9"/>
<organism evidence="3 4">
    <name type="scientific">Puccinia graminis f. sp. tritici</name>
    <dbReference type="NCBI Taxonomy" id="56615"/>
    <lineage>
        <taxon>Eukaryota</taxon>
        <taxon>Fungi</taxon>
        <taxon>Dikarya</taxon>
        <taxon>Basidiomycota</taxon>
        <taxon>Pucciniomycotina</taxon>
        <taxon>Pucciniomycetes</taxon>
        <taxon>Pucciniales</taxon>
        <taxon>Pucciniaceae</taxon>
        <taxon>Puccinia</taxon>
    </lineage>
</organism>
<evidence type="ECO:0000313" key="4">
    <source>
        <dbReference type="Proteomes" id="UP000325313"/>
    </source>
</evidence>
<feature type="transmembrane region" description="Helical" evidence="2">
    <location>
        <begin position="131"/>
        <end position="152"/>
    </location>
</feature>
<accession>A0A5B0S0K9</accession>
<keyword evidence="2" id="KW-0472">Membrane</keyword>
<evidence type="ECO:0000256" key="1">
    <source>
        <dbReference type="SAM" id="MobiDB-lite"/>
    </source>
</evidence>
<feature type="transmembrane region" description="Helical" evidence="2">
    <location>
        <begin position="261"/>
        <end position="279"/>
    </location>
</feature>
<feature type="transmembrane region" description="Helical" evidence="2">
    <location>
        <begin position="58"/>
        <end position="81"/>
    </location>
</feature>
<reference evidence="3 4" key="1">
    <citation type="submission" date="2019-05" db="EMBL/GenBank/DDBJ databases">
        <title>Emergence of the Ug99 lineage of the wheat stem rust pathogen through somatic hybridization.</title>
        <authorList>
            <person name="Li F."/>
            <person name="Upadhyaya N.M."/>
            <person name="Sperschneider J."/>
            <person name="Matny O."/>
            <person name="Nguyen-Phuc H."/>
            <person name="Mago R."/>
            <person name="Raley C."/>
            <person name="Miller M.E."/>
            <person name="Silverstein K.A.T."/>
            <person name="Henningsen E."/>
            <person name="Hirsch C.D."/>
            <person name="Visser B."/>
            <person name="Pretorius Z.A."/>
            <person name="Steffenson B.J."/>
            <person name="Schwessinger B."/>
            <person name="Dodds P.N."/>
            <person name="Figueroa M."/>
        </authorList>
    </citation>
    <scope>NUCLEOTIDE SEQUENCE [LARGE SCALE GENOMIC DNA]</scope>
    <source>
        <strain evidence="3 4">Ug99</strain>
    </source>
</reference>
<keyword evidence="2" id="KW-0812">Transmembrane</keyword>
<evidence type="ECO:0000256" key="2">
    <source>
        <dbReference type="SAM" id="Phobius"/>
    </source>
</evidence>
<feature type="region of interest" description="Disordered" evidence="1">
    <location>
        <begin position="304"/>
        <end position="332"/>
    </location>
</feature>
<protein>
    <submittedName>
        <fullName evidence="3">Uncharacterized protein</fullName>
    </submittedName>
</protein>
<dbReference type="EMBL" id="VDEP01000103">
    <property type="protein sequence ID" value="KAA1131580.1"/>
    <property type="molecule type" value="Genomic_DNA"/>
</dbReference>
<feature type="transmembrane region" description="Helical" evidence="2">
    <location>
        <begin position="15"/>
        <end position="38"/>
    </location>
</feature>
<comment type="caution">
    <text evidence="3">The sequence shown here is derived from an EMBL/GenBank/DDBJ whole genome shotgun (WGS) entry which is preliminary data.</text>
</comment>
<keyword evidence="2" id="KW-1133">Transmembrane helix</keyword>
<gene>
    <name evidence="3" type="ORF">PGTUg99_032015</name>
</gene>
<proteinExistence type="predicted"/>